<feature type="domain" description="Purple acid phosphatase C-terminal" evidence="13">
    <location>
        <begin position="287"/>
        <end position="345"/>
    </location>
</feature>
<comment type="similarity">
    <text evidence="4 11">Belongs to the metallophosphoesterase superfamily. Purple acid phosphatase family.</text>
</comment>
<dbReference type="CDD" id="cd00839">
    <property type="entry name" value="MPP_PAPs"/>
    <property type="match status" value="1"/>
</dbReference>
<evidence type="ECO:0000259" key="12">
    <source>
        <dbReference type="Pfam" id="PF00149"/>
    </source>
</evidence>
<accession>A0A1Q3BL48</accession>
<feature type="chain" id="PRO_5011818273" description="Purple acid phosphatase" evidence="11">
    <location>
        <begin position="24"/>
        <end position="377"/>
    </location>
</feature>
<dbReference type="GO" id="GO:0003993">
    <property type="term" value="F:acid phosphatase activity"/>
    <property type="evidence" value="ECO:0007669"/>
    <property type="project" value="UniProtKB-EC"/>
</dbReference>
<dbReference type="EMBL" id="BDDD01000647">
    <property type="protein sequence ID" value="GAV68648.1"/>
    <property type="molecule type" value="Genomic_DNA"/>
</dbReference>
<keyword evidence="10" id="KW-0325">Glycoprotein</keyword>
<dbReference type="FunCoup" id="A0A1Q3BL48">
    <property type="interactions" value="421"/>
</dbReference>
<evidence type="ECO:0000313" key="15">
    <source>
        <dbReference type="EMBL" id="GAV68648.1"/>
    </source>
</evidence>
<evidence type="ECO:0000256" key="11">
    <source>
        <dbReference type="RuleBase" id="RU361203"/>
    </source>
</evidence>
<dbReference type="Pfam" id="PF16656">
    <property type="entry name" value="Pur_ac_phosph_N"/>
    <property type="match status" value="1"/>
</dbReference>
<dbReference type="Pfam" id="PF00149">
    <property type="entry name" value="Metallophos"/>
    <property type="match status" value="1"/>
</dbReference>
<dbReference type="OrthoDB" id="45007at2759"/>
<dbReference type="InterPro" id="IPR004843">
    <property type="entry name" value="Calcineurin-like_PHP"/>
</dbReference>
<comment type="cofactor">
    <cofactor evidence="3">
        <name>Fe cation</name>
        <dbReference type="ChEBI" id="CHEBI:24875"/>
    </cofactor>
</comment>
<name>A0A1Q3BL48_CEPFO</name>
<evidence type="ECO:0000256" key="4">
    <source>
        <dbReference type="ARBA" id="ARBA00008723"/>
    </source>
</evidence>
<feature type="domain" description="Calcineurin-like phosphoesterase" evidence="12">
    <location>
        <begin position="195"/>
        <end position="272"/>
    </location>
</feature>
<proteinExistence type="inferred from homology"/>
<dbReference type="GO" id="GO:0046872">
    <property type="term" value="F:metal ion binding"/>
    <property type="evidence" value="ECO:0007669"/>
    <property type="project" value="UniProtKB-KW"/>
</dbReference>
<keyword evidence="5" id="KW-0479">Metal-binding</keyword>
<evidence type="ECO:0000256" key="2">
    <source>
        <dbReference type="ARBA" id="ARBA00001947"/>
    </source>
</evidence>
<dbReference type="STRING" id="3775.A0A1Q3BL48"/>
<dbReference type="InterPro" id="IPR008963">
    <property type="entry name" value="Purple_acid_Pase-like_N"/>
</dbReference>
<keyword evidence="16" id="KW-1185">Reference proteome</keyword>
<feature type="domain" description="Purple acid phosphatase N-terminal" evidence="14">
    <location>
        <begin position="46"/>
        <end position="133"/>
    </location>
</feature>
<evidence type="ECO:0000256" key="3">
    <source>
        <dbReference type="ARBA" id="ARBA00001962"/>
    </source>
</evidence>
<comment type="caution">
    <text evidence="15">The sequence shown here is derived from an EMBL/GenBank/DDBJ whole genome shotgun (WGS) entry which is preliminary data.</text>
</comment>
<dbReference type="InterPro" id="IPR025733">
    <property type="entry name" value="PAPs_C"/>
</dbReference>
<dbReference type="InterPro" id="IPR029052">
    <property type="entry name" value="Metallo-depent_PP-like"/>
</dbReference>
<keyword evidence="8" id="KW-0862">Zinc</keyword>
<evidence type="ECO:0000256" key="9">
    <source>
        <dbReference type="ARBA" id="ARBA00023004"/>
    </source>
</evidence>
<dbReference type="AlphaFoldDB" id="A0A1Q3BL48"/>
<dbReference type="InParanoid" id="A0A1Q3BL48"/>
<evidence type="ECO:0000256" key="10">
    <source>
        <dbReference type="ARBA" id="ARBA00023180"/>
    </source>
</evidence>
<comment type="catalytic activity">
    <reaction evidence="1 11">
        <text>a phosphate monoester + H2O = an alcohol + phosphate</text>
        <dbReference type="Rhea" id="RHEA:15017"/>
        <dbReference type="ChEBI" id="CHEBI:15377"/>
        <dbReference type="ChEBI" id="CHEBI:30879"/>
        <dbReference type="ChEBI" id="CHEBI:43474"/>
        <dbReference type="ChEBI" id="CHEBI:67140"/>
        <dbReference type="EC" id="3.1.3.2"/>
    </reaction>
</comment>
<reference evidence="16" key="1">
    <citation type="submission" date="2016-04" db="EMBL/GenBank/DDBJ databases">
        <title>Cephalotus genome sequencing.</title>
        <authorList>
            <person name="Fukushima K."/>
            <person name="Hasebe M."/>
            <person name="Fang X."/>
        </authorList>
    </citation>
    <scope>NUCLEOTIDE SEQUENCE [LARGE SCALE GENOMIC DNA]</scope>
    <source>
        <strain evidence="16">cv. St1</strain>
    </source>
</reference>
<dbReference type="EC" id="3.1.3.2" evidence="11"/>
<evidence type="ECO:0000256" key="6">
    <source>
        <dbReference type="ARBA" id="ARBA00022729"/>
    </source>
</evidence>
<keyword evidence="7 11" id="KW-0378">Hydrolase</keyword>
<keyword evidence="9" id="KW-0408">Iron</keyword>
<dbReference type="SUPFAM" id="SSF49363">
    <property type="entry name" value="Purple acid phosphatase, N-terminal domain"/>
    <property type="match status" value="1"/>
</dbReference>
<dbReference type="Gene3D" id="3.60.21.10">
    <property type="match status" value="2"/>
</dbReference>
<gene>
    <name evidence="15" type="ORF">CFOL_v3_12151</name>
</gene>
<dbReference type="InterPro" id="IPR015914">
    <property type="entry name" value="PAPs_N"/>
</dbReference>
<evidence type="ECO:0000256" key="8">
    <source>
        <dbReference type="ARBA" id="ARBA00022833"/>
    </source>
</evidence>
<feature type="signal peptide" evidence="11">
    <location>
        <begin position="1"/>
        <end position="23"/>
    </location>
</feature>
<sequence length="377" mass="42415">MSMGHKLEVLTVLVVLICATVAADYVRPPPRKILHFPLNSKPSSSPNQVHISLAGDKHMRISWITKDKSSPSIVEYGTSPGRYNYNAQGESTSYSFIFYKSGKIHHTVIGPLEDDTVYYYRCSGQGPEFQFKTPPAQFPITFAVAGDLGQSGWTKTTLDHINKCSYDVHLLPGDLSYADYMQSLWDTFGAHIIMLGSYADYDENSDQYGWLKADLSKVDRTKTPWLLVLFHVPWYNSNEAHQGEGDGMMEATERLLYAASVDIVLAGHVHAYERSKRVYNGYSDPCGPVHITVGDGGNREGLASKYKEPHPEWSVFREASFGHGELKLVNSTHALWSWHRNDDDEPVKSDQVWITSLVNSGCLTEKRHDLRKILLEP</sequence>
<evidence type="ECO:0000313" key="16">
    <source>
        <dbReference type="Proteomes" id="UP000187406"/>
    </source>
</evidence>
<dbReference type="Proteomes" id="UP000187406">
    <property type="component" value="Unassembled WGS sequence"/>
</dbReference>
<keyword evidence="6 11" id="KW-0732">Signal</keyword>
<comment type="cofactor">
    <cofactor evidence="2">
        <name>Zn(2+)</name>
        <dbReference type="ChEBI" id="CHEBI:29105"/>
    </cofactor>
</comment>
<dbReference type="InterPro" id="IPR041792">
    <property type="entry name" value="MPP_PAP"/>
</dbReference>
<evidence type="ECO:0000259" key="14">
    <source>
        <dbReference type="Pfam" id="PF16656"/>
    </source>
</evidence>
<evidence type="ECO:0000256" key="5">
    <source>
        <dbReference type="ARBA" id="ARBA00022723"/>
    </source>
</evidence>
<evidence type="ECO:0000256" key="1">
    <source>
        <dbReference type="ARBA" id="ARBA00000032"/>
    </source>
</evidence>
<dbReference type="PANTHER" id="PTHR22953:SF155">
    <property type="entry name" value="PURPLE ACID PHOSPHATASE 18"/>
    <property type="match status" value="1"/>
</dbReference>
<dbReference type="PANTHER" id="PTHR22953">
    <property type="entry name" value="ACID PHOSPHATASE RELATED"/>
    <property type="match status" value="1"/>
</dbReference>
<protein>
    <recommendedName>
        <fullName evidence="11">Purple acid phosphatase</fullName>
        <ecNumber evidence="11">3.1.3.2</ecNumber>
    </recommendedName>
</protein>
<dbReference type="InterPro" id="IPR039331">
    <property type="entry name" value="PAPs-like"/>
</dbReference>
<dbReference type="Pfam" id="PF14008">
    <property type="entry name" value="Metallophos_C"/>
    <property type="match status" value="1"/>
</dbReference>
<evidence type="ECO:0000256" key="7">
    <source>
        <dbReference type="ARBA" id="ARBA00022801"/>
    </source>
</evidence>
<dbReference type="SUPFAM" id="SSF56300">
    <property type="entry name" value="Metallo-dependent phosphatases"/>
    <property type="match status" value="1"/>
</dbReference>
<dbReference type="FunFam" id="2.60.40.380:FF:000001">
    <property type="entry name" value="Fe(3+)-Zn(2+) purple acid phosphatase"/>
    <property type="match status" value="1"/>
</dbReference>
<evidence type="ECO:0000259" key="13">
    <source>
        <dbReference type="Pfam" id="PF14008"/>
    </source>
</evidence>
<organism evidence="15 16">
    <name type="scientific">Cephalotus follicularis</name>
    <name type="common">Albany pitcher plant</name>
    <dbReference type="NCBI Taxonomy" id="3775"/>
    <lineage>
        <taxon>Eukaryota</taxon>
        <taxon>Viridiplantae</taxon>
        <taxon>Streptophyta</taxon>
        <taxon>Embryophyta</taxon>
        <taxon>Tracheophyta</taxon>
        <taxon>Spermatophyta</taxon>
        <taxon>Magnoliopsida</taxon>
        <taxon>eudicotyledons</taxon>
        <taxon>Gunneridae</taxon>
        <taxon>Pentapetalae</taxon>
        <taxon>rosids</taxon>
        <taxon>fabids</taxon>
        <taxon>Oxalidales</taxon>
        <taxon>Cephalotaceae</taxon>
        <taxon>Cephalotus</taxon>
    </lineage>
</organism>
<dbReference type="Gene3D" id="2.60.40.380">
    <property type="entry name" value="Purple acid phosphatase-like, N-terminal"/>
    <property type="match status" value="1"/>
</dbReference>